<organism evidence="3 4">
    <name type="scientific">Neptunomonas concharum</name>
    <dbReference type="NCBI Taxonomy" id="1031538"/>
    <lineage>
        <taxon>Bacteria</taxon>
        <taxon>Pseudomonadati</taxon>
        <taxon>Pseudomonadota</taxon>
        <taxon>Gammaproteobacteria</taxon>
        <taxon>Oceanospirillales</taxon>
        <taxon>Oceanospirillaceae</taxon>
        <taxon>Neptunomonas</taxon>
    </lineage>
</organism>
<dbReference type="EMBL" id="CP043869">
    <property type="protein sequence ID" value="QEQ96960.1"/>
    <property type="molecule type" value="Genomic_DNA"/>
</dbReference>
<gene>
    <name evidence="3" type="primary">thpR</name>
    <name evidence="3" type="ORF">F0U83_09625</name>
</gene>
<dbReference type="PANTHER" id="PTHR35561:SF1">
    <property type="entry name" value="RNA 2',3'-CYCLIC PHOSPHODIESTERASE"/>
    <property type="match status" value="1"/>
</dbReference>
<dbReference type="AlphaFoldDB" id="A0A5P1RBF0"/>
<dbReference type="GO" id="GO:0004113">
    <property type="term" value="F:2',3'-cyclic-nucleotide 3'-phosphodiesterase activity"/>
    <property type="evidence" value="ECO:0007669"/>
    <property type="project" value="InterPro"/>
</dbReference>
<dbReference type="InterPro" id="IPR009097">
    <property type="entry name" value="Cyclic_Pdiesterase"/>
</dbReference>
<evidence type="ECO:0000313" key="3">
    <source>
        <dbReference type="EMBL" id="QEQ96960.1"/>
    </source>
</evidence>
<dbReference type="KEGG" id="ncu:F0U83_09625"/>
<comment type="catalytic activity">
    <reaction evidence="2">
        <text>a 3'-end 2',3'-cyclophospho-ribonucleotide-RNA + H2O = a 3'-end 2'-phospho-ribonucleotide-RNA + H(+)</text>
        <dbReference type="Rhea" id="RHEA:11828"/>
        <dbReference type="Rhea" id="RHEA-COMP:10464"/>
        <dbReference type="Rhea" id="RHEA-COMP:17353"/>
        <dbReference type="ChEBI" id="CHEBI:15377"/>
        <dbReference type="ChEBI" id="CHEBI:15378"/>
        <dbReference type="ChEBI" id="CHEBI:83064"/>
        <dbReference type="ChEBI" id="CHEBI:173113"/>
        <dbReference type="EC" id="3.1.4.58"/>
    </reaction>
</comment>
<dbReference type="Proteomes" id="UP000324760">
    <property type="component" value="Chromosome"/>
</dbReference>
<dbReference type="EC" id="3.1.4.58" evidence="2"/>
<evidence type="ECO:0000256" key="1">
    <source>
        <dbReference type="ARBA" id="ARBA00022801"/>
    </source>
</evidence>
<sequence>MRLFVAIDIPDNIQQEISRLYCKFHGVTWSPPERLHITLAFLGEVKTSQLSAVDNLLRSITFQPFQLSCDHFGSFNSGDIWLGVTPEEQLVALHQQLRKQLDKLGLGYEGRPFKPHITLAYTAKNEESLVLRLLESRRHFDNLNFEVDTLI</sequence>
<accession>A0A5P1RBF0</accession>
<dbReference type="RefSeq" id="WP_138987731.1">
    <property type="nucleotide sequence ID" value="NZ_CP043869.1"/>
</dbReference>
<feature type="active site" description="Proton acceptor" evidence="2">
    <location>
        <position position="116"/>
    </location>
</feature>
<feature type="short sequence motif" description="HXTX 2" evidence="2">
    <location>
        <begin position="116"/>
        <end position="119"/>
    </location>
</feature>
<proteinExistence type="inferred from homology"/>
<evidence type="ECO:0000313" key="4">
    <source>
        <dbReference type="Proteomes" id="UP000324760"/>
    </source>
</evidence>
<feature type="short sequence motif" description="HXTX 1" evidence="2">
    <location>
        <begin position="36"/>
        <end position="39"/>
    </location>
</feature>
<dbReference type="PANTHER" id="PTHR35561">
    <property type="entry name" value="RNA 2',3'-CYCLIC PHOSPHODIESTERASE"/>
    <property type="match status" value="1"/>
</dbReference>
<reference evidence="3 4" key="1">
    <citation type="journal article" date="2019" name="Biochem. Eng. J.">
        <title>Metabolic engineering of the marine bacteria Neptunomonas concharum for the production of acetoin and meso-2,3-butanediol from acetate.</title>
        <authorList>
            <person name="Li W."/>
            <person name="Pu N."/>
            <person name="Liu C.-X."/>
            <person name="Yuan Q.-P."/>
            <person name="Li Z.-J."/>
        </authorList>
    </citation>
    <scope>NUCLEOTIDE SEQUENCE [LARGE SCALE GENOMIC DNA]</scope>
    <source>
        <strain evidence="3 4">JCM17730</strain>
    </source>
</reference>
<keyword evidence="4" id="KW-1185">Reference proteome</keyword>
<dbReference type="SUPFAM" id="SSF55144">
    <property type="entry name" value="LigT-like"/>
    <property type="match status" value="1"/>
</dbReference>
<dbReference type="Gene3D" id="3.90.1140.10">
    <property type="entry name" value="Cyclic phosphodiesterase"/>
    <property type="match status" value="1"/>
</dbReference>
<keyword evidence="1 2" id="KW-0378">Hydrolase</keyword>
<dbReference type="HAMAP" id="MF_01940">
    <property type="entry name" value="RNA_CPDase"/>
    <property type="match status" value="1"/>
</dbReference>
<dbReference type="GO" id="GO:0008664">
    <property type="term" value="F:RNA 2',3'-cyclic 3'-phosphodiesterase activity"/>
    <property type="evidence" value="ECO:0007669"/>
    <property type="project" value="UniProtKB-EC"/>
</dbReference>
<evidence type="ECO:0000256" key="2">
    <source>
        <dbReference type="HAMAP-Rule" id="MF_01940"/>
    </source>
</evidence>
<comment type="similarity">
    <text evidence="2">Belongs to the 2H phosphoesterase superfamily. ThpR family.</text>
</comment>
<feature type="active site" description="Proton donor" evidence="2">
    <location>
        <position position="36"/>
    </location>
</feature>
<dbReference type="NCBIfam" id="TIGR02258">
    <property type="entry name" value="2_5_ligase"/>
    <property type="match status" value="1"/>
</dbReference>
<dbReference type="Pfam" id="PF13563">
    <property type="entry name" value="2_5_RNA_ligase2"/>
    <property type="match status" value="1"/>
</dbReference>
<dbReference type="OrthoDB" id="7061261at2"/>
<protein>
    <recommendedName>
        <fullName evidence="2">RNA 2',3'-cyclic phosphodiesterase</fullName>
        <shortName evidence="2">RNA 2',3'-CPDase</shortName>
        <ecNumber evidence="2">3.1.4.58</ecNumber>
    </recommendedName>
</protein>
<dbReference type="InterPro" id="IPR004175">
    <property type="entry name" value="RNA_CPDase"/>
</dbReference>
<comment type="function">
    <text evidence="2">Hydrolyzes RNA 2',3'-cyclic phosphodiester to an RNA 2'-phosphomonoester.</text>
</comment>
<name>A0A5P1RBF0_9GAMM</name>